<name>A0A550CRJ4_9AGAR</name>
<evidence type="ECO:0000313" key="3">
    <source>
        <dbReference type="Proteomes" id="UP000320762"/>
    </source>
</evidence>
<dbReference type="EMBL" id="VDMD01000002">
    <property type="protein sequence ID" value="TRM67420.1"/>
    <property type="molecule type" value="Genomic_DNA"/>
</dbReference>
<sequence length="75" mass="7846">MGGSSSKMEGAQRSKSAPAAPGQYPNGYTPGPWPGYPEGPVIPAAPKRKNSATKAFKSVLKRPRGALNPRALKAR</sequence>
<dbReference type="Proteomes" id="UP000320762">
    <property type="component" value="Unassembled WGS sequence"/>
</dbReference>
<protein>
    <submittedName>
        <fullName evidence="2">Uncharacterized protein</fullName>
    </submittedName>
</protein>
<proteinExistence type="predicted"/>
<evidence type="ECO:0000256" key="1">
    <source>
        <dbReference type="SAM" id="MobiDB-lite"/>
    </source>
</evidence>
<accession>A0A550CRJ4</accession>
<dbReference type="AlphaFoldDB" id="A0A550CRJ4"/>
<feature type="region of interest" description="Disordered" evidence="1">
    <location>
        <begin position="1"/>
        <end position="53"/>
    </location>
</feature>
<organism evidence="2 3">
    <name type="scientific">Schizophyllum amplum</name>
    <dbReference type="NCBI Taxonomy" id="97359"/>
    <lineage>
        <taxon>Eukaryota</taxon>
        <taxon>Fungi</taxon>
        <taxon>Dikarya</taxon>
        <taxon>Basidiomycota</taxon>
        <taxon>Agaricomycotina</taxon>
        <taxon>Agaricomycetes</taxon>
        <taxon>Agaricomycetidae</taxon>
        <taxon>Agaricales</taxon>
        <taxon>Schizophyllaceae</taxon>
        <taxon>Schizophyllum</taxon>
    </lineage>
</organism>
<evidence type="ECO:0000313" key="2">
    <source>
        <dbReference type="EMBL" id="TRM67420.1"/>
    </source>
</evidence>
<reference evidence="2 3" key="1">
    <citation type="journal article" date="2019" name="New Phytol.">
        <title>Comparative genomics reveals unique wood-decay strategies and fruiting body development in the Schizophyllaceae.</title>
        <authorList>
            <person name="Almasi E."/>
            <person name="Sahu N."/>
            <person name="Krizsan K."/>
            <person name="Balint B."/>
            <person name="Kovacs G.M."/>
            <person name="Kiss B."/>
            <person name="Cseklye J."/>
            <person name="Drula E."/>
            <person name="Henrissat B."/>
            <person name="Nagy I."/>
            <person name="Chovatia M."/>
            <person name="Adam C."/>
            <person name="LaButti K."/>
            <person name="Lipzen A."/>
            <person name="Riley R."/>
            <person name="Grigoriev I.V."/>
            <person name="Nagy L.G."/>
        </authorList>
    </citation>
    <scope>NUCLEOTIDE SEQUENCE [LARGE SCALE GENOMIC DNA]</scope>
    <source>
        <strain evidence="2 3">NL-1724</strain>
    </source>
</reference>
<comment type="caution">
    <text evidence="2">The sequence shown here is derived from an EMBL/GenBank/DDBJ whole genome shotgun (WGS) entry which is preliminary data.</text>
</comment>
<gene>
    <name evidence="2" type="ORF">BD626DRAFT_478762</name>
</gene>
<keyword evidence="3" id="KW-1185">Reference proteome</keyword>